<dbReference type="CDD" id="cd03811">
    <property type="entry name" value="GT4_GT28_WabH-like"/>
    <property type="match status" value="1"/>
</dbReference>
<evidence type="ECO:0000259" key="1">
    <source>
        <dbReference type="Pfam" id="PF00534"/>
    </source>
</evidence>
<organism evidence="3 4">
    <name type="scientific">Polaribacter marinus</name>
    <dbReference type="NCBI Taxonomy" id="2916838"/>
    <lineage>
        <taxon>Bacteria</taxon>
        <taxon>Pseudomonadati</taxon>
        <taxon>Bacteroidota</taxon>
        <taxon>Flavobacteriia</taxon>
        <taxon>Flavobacteriales</taxon>
        <taxon>Flavobacteriaceae</taxon>
    </lineage>
</organism>
<keyword evidence="4" id="KW-1185">Reference proteome</keyword>
<proteinExistence type="predicted"/>
<dbReference type="Pfam" id="PF13439">
    <property type="entry name" value="Glyco_transf_4"/>
    <property type="match status" value="1"/>
</dbReference>
<feature type="domain" description="Glycosyltransferase subfamily 4-like N-terminal" evidence="2">
    <location>
        <begin position="16"/>
        <end position="149"/>
    </location>
</feature>
<protein>
    <submittedName>
        <fullName evidence="3">Glycosyltransferase</fullName>
    </submittedName>
</protein>
<feature type="domain" description="Glycosyl transferase family 1" evidence="1">
    <location>
        <begin position="177"/>
        <end position="334"/>
    </location>
</feature>
<dbReference type="GO" id="GO:0016757">
    <property type="term" value="F:glycosyltransferase activity"/>
    <property type="evidence" value="ECO:0007669"/>
    <property type="project" value="InterPro"/>
</dbReference>
<evidence type="ECO:0000313" key="4">
    <source>
        <dbReference type="Proteomes" id="UP001139369"/>
    </source>
</evidence>
<evidence type="ECO:0000259" key="2">
    <source>
        <dbReference type="Pfam" id="PF13439"/>
    </source>
</evidence>
<reference evidence="3" key="1">
    <citation type="submission" date="2022-02" db="EMBL/GenBank/DDBJ databases">
        <title>Polaribacter sp. MSW13, isolated from seawater.</title>
        <authorList>
            <person name="Kristyanto S."/>
            <person name="Jung J."/>
            <person name="Jeon C.O."/>
        </authorList>
    </citation>
    <scope>NUCLEOTIDE SEQUENCE</scope>
    <source>
        <strain evidence="3">MSW13</strain>
    </source>
</reference>
<accession>A0A9X1VKY1</accession>
<name>A0A9X1VKY1_9FLAO</name>
<dbReference type="InterPro" id="IPR028098">
    <property type="entry name" value="Glyco_trans_4-like_N"/>
</dbReference>
<dbReference type="SUPFAM" id="SSF53756">
    <property type="entry name" value="UDP-Glycosyltransferase/glycogen phosphorylase"/>
    <property type="match status" value="1"/>
</dbReference>
<dbReference type="PANTHER" id="PTHR12526">
    <property type="entry name" value="GLYCOSYLTRANSFERASE"/>
    <property type="match status" value="1"/>
</dbReference>
<evidence type="ECO:0000313" key="3">
    <source>
        <dbReference type="EMBL" id="MCI2228399.1"/>
    </source>
</evidence>
<dbReference type="Pfam" id="PF00534">
    <property type="entry name" value="Glycos_transf_1"/>
    <property type="match status" value="1"/>
</dbReference>
<dbReference type="EMBL" id="JAKQYM010000002">
    <property type="protein sequence ID" value="MCI2228399.1"/>
    <property type="molecule type" value="Genomic_DNA"/>
</dbReference>
<gene>
    <name evidence="3" type="ORF">MC378_04410</name>
</gene>
<dbReference type="InterPro" id="IPR001296">
    <property type="entry name" value="Glyco_trans_1"/>
</dbReference>
<dbReference type="AlphaFoldDB" id="A0A9X1VKY1"/>
<dbReference type="RefSeq" id="WP_242177512.1">
    <property type="nucleotide sequence ID" value="NZ_JAKQYM010000002.1"/>
</dbReference>
<sequence>MNKKGIIQVIDSLNAGGAEVLSVNIANALFERGFNSHICTTRKEGILKNNVNKEVGYLFLKKNKTIDFKSIIRFKKYIKKNKIDIIHAHSTSYFFAFLIKLIVPRVRLIWHDHFGISQDLSNKKTFPLNICSLFFEAIISVNSELKKWAESNLLTKKVFFLNNFPMFVNSSKTTVLFGETERRIVHLAGFKQVKDHKNLIKAFHFLHKEHKNWTLHLVGKLYKNNYTKEIISYIELNQLEKHIFVYNECLDIQNILNQSTIGVLSSKSEGLPVSLLEYGLAKLPVIVTNVGECEKVIEEGVSGFLVEKENSKEFYKAMKVLVTSEEKRFFFGKNHSKIVLENYSRDSFINTLLKIYQIN</sequence>
<dbReference type="Proteomes" id="UP001139369">
    <property type="component" value="Unassembled WGS sequence"/>
</dbReference>
<dbReference type="Gene3D" id="3.40.50.2000">
    <property type="entry name" value="Glycogen Phosphorylase B"/>
    <property type="match status" value="2"/>
</dbReference>
<comment type="caution">
    <text evidence="3">The sequence shown here is derived from an EMBL/GenBank/DDBJ whole genome shotgun (WGS) entry which is preliminary data.</text>
</comment>